<keyword evidence="5" id="KW-0378">Hydrolase</keyword>
<feature type="domain" description="Non-reducing end beta-L-arabinofuranosidase-like GH127 C-terminal" evidence="3">
    <location>
        <begin position="569"/>
        <end position="699"/>
    </location>
</feature>
<dbReference type="Proteomes" id="UP000285776">
    <property type="component" value="Unassembled WGS sequence"/>
</dbReference>
<dbReference type="EMBL" id="VZBT01000032">
    <property type="protein sequence ID" value="MQO03106.1"/>
    <property type="molecule type" value="Genomic_DNA"/>
</dbReference>
<dbReference type="AlphaFoldDB" id="A0A3R5YY71"/>
<evidence type="ECO:0000313" key="9">
    <source>
        <dbReference type="Proteomes" id="UP000390763"/>
    </source>
</evidence>
<keyword evidence="1" id="KW-0732">Signal</keyword>
<evidence type="ECO:0000313" key="4">
    <source>
        <dbReference type="EMBL" id="MQO03106.1"/>
    </source>
</evidence>
<evidence type="ECO:0000313" key="6">
    <source>
        <dbReference type="EMBL" id="RGW81604.1"/>
    </source>
</evidence>
<dbReference type="InterPro" id="IPR012341">
    <property type="entry name" value="6hp_glycosidase-like_sf"/>
</dbReference>
<dbReference type="PANTHER" id="PTHR43465">
    <property type="entry name" value="DUF1680 DOMAIN PROTEIN (AFU_ORTHOLOGUE AFUA_1G08910)"/>
    <property type="match status" value="1"/>
</dbReference>
<dbReference type="EMBL" id="VZAZ01000069">
    <property type="protein sequence ID" value="MQO56816.1"/>
    <property type="molecule type" value="Genomic_DNA"/>
</dbReference>
<dbReference type="RefSeq" id="WP_118151600.1">
    <property type="nucleotide sequence ID" value="NZ_JAPDUL010000001.1"/>
</dbReference>
<evidence type="ECO:0000259" key="2">
    <source>
        <dbReference type="Pfam" id="PF07944"/>
    </source>
</evidence>
<sequence length="703" mass="79635">MMTANYSRKWMMAGLLAFSAFTSPVMAQHNGLVDMSHSKEARMVNMPLGSTRWTGGFWGGRFKVFSETSLWDMWKTWDTPEVSHGFRNFEIAAGDAEGEHWGPPFHDGDMYKWLEACASVYAVTHDQKLDALMDRFIAEVAKAQRADGYIHTPVVIDERHKGIDTHALKDRKDEAEIGITVGGKDEKGAFASRLNFETYNLGHLMTAGIVHWRATGKKTLFNCALKAADFLYDFLKNQRDELARNAICPSHYMAASEMYRATGDKRYLELAEGLIAIRDEVKNGEDHNQDRHPFREQYEAMGHAVRANYLYAGVADLYAETGEKQLMKNLSSIWDDITYRKIYITGGCGALYDGVSPDGTTYDQPSIQQIHQAYGRAYQLPNETSHNETCAQIGNIFLSWRMLETTADARYMDMVENELLNGVLPGISLDGTRYFYTQALRRTGDFPYVMRWPKTRQKYISCFCCPPNTLRALCEAQEYAYAVKGDTLWVNMYGDNHLKTKDVDMEMTSGYPYDGKVSIRINKAKNIRTLMLRVPGEGRYEAISATDSKGRQTGWKKGTLVERTFDMKPRLVEANPLVEENKNQIAVMRGPIVYCLENVDIDASSVPASCKDKYGRVSVNDIVIPADIQWTEVKKTIDGHEFVALQGEALLAEKGTAASWQKNQLYRTLAPAQKKVNVTLIPYYAWDNRGSDVEMSVWLSVRK</sequence>
<dbReference type="InterPro" id="IPR049049">
    <property type="entry name" value="Beta-AFase-like_GH127_C"/>
</dbReference>
<proteinExistence type="predicted"/>
<dbReference type="Proteomes" id="UP000390763">
    <property type="component" value="Unassembled WGS sequence"/>
</dbReference>
<evidence type="ECO:0000313" key="7">
    <source>
        <dbReference type="Proteomes" id="UP000285776"/>
    </source>
</evidence>
<accession>A0A3R5YY71</accession>
<evidence type="ECO:0000259" key="3">
    <source>
        <dbReference type="Pfam" id="PF20737"/>
    </source>
</evidence>
<reference evidence="8 9" key="2">
    <citation type="submission" date="2019-09" db="EMBL/GenBank/DDBJ databases">
        <title>Distinct polysaccharide growth profiles of human intestinal Prevotella copri isolates.</title>
        <authorList>
            <person name="Fehlner-Peach H."/>
            <person name="Magnabosco C."/>
            <person name="Raghavan V."/>
            <person name="Scher J.U."/>
            <person name="Tett A."/>
            <person name="Cox L.M."/>
            <person name="Gottsegen C."/>
            <person name="Watters A."/>
            <person name="Wiltshire- Gordon J.D."/>
            <person name="Segata N."/>
            <person name="Bonneau R."/>
            <person name="Littman D.R."/>
        </authorList>
    </citation>
    <scope>NUCLEOTIDE SEQUENCE [LARGE SCALE GENOMIC DNA]</scope>
    <source>
        <strain evidence="5 8">BVe41219</strain>
        <strain evidence="4">IAK279</strain>
        <strain evidence="9">iAK279</strain>
    </source>
</reference>
<feature type="domain" description="Non-reducing end beta-L-arabinofuranosidase-like GH127 catalytic" evidence="2">
    <location>
        <begin position="52"/>
        <end position="477"/>
    </location>
</feature>
<protein>
    <submittedName>
        <fullName evidence="5">Glycoside hydrolase family 127 protein</fullName>
    </submittedName>
</protein>
<dbReference type="InterPro" id="IPR049174">
    <property type="entry name" value="Beta-AFase-like"/>
</dbReference>
<dbReference type="GO" id="GO:0005975">
    <property type="term" value="P:carbohydrate metabolic process"/>
    <property type="evidence" value="ECO:0007669"/>
    <property type="project" value="InterPro"/>
</dbReference>
<comment type="caution">
    <text evidence="5">The sequence shown here is derived from an EMBL/GenBank/DDBJ whole genome shotgun (WGS) entry which is preliminary data.</text>
</comment>
<name>A0A3R5YY71_9BACT</name>
<reference evidence="6 7" key="1">
    <citation type="submission" date="2018-08" db="EMBL/GenBank/DDBJ databases">
        <title>A genome reference for cultivated species of the human gut microbiota.</title>
        <authorList>
            <person name="Zou Y."/>
            <person name="Xue W."/>
            <person name="Luo G."/>
        </authorList>
    </citation>
    <scope>NUCLEOTIDE SEQUENCE [LARGE SCALE GENOMIC DNA]</scope>
    <source>
        <strain evidence="6 7">AF10-17</strain>
    </source>
</reference>
<dbReference type="EMBL" id="QSAV01000007">
    <property type="protein sequence ID" value="RGW81604.1"/>
    <property type="molecule type" value="Genomic_DNA"/>
</dbReference>
<dbReference type="GO" id="GO:0016787">
    <property type="term" value="F:hydrolase activity"/>
    <property type="evidence" value="ECO:0007669"/>
    <property type="project" value="UniProtKB-KW"/>
</dbReference>
<dbReference type="Pfam" id="PF20737">
    <property type="entry name" value="Glyco_hydro127C"/>
    <property type="match status" value="1"/>
</dbReference>
<evidence type="ECO:0000256" key="1">
    <source>
        <dbReference type="SAM" id="SignalP"/>
    </source>
</evidence>
<gene>
    <name evidence="6" type="ORF">DWV53_03170</name>
    <name evidence="5" type="ORF">F7D42_14160</name>
    <name evidence="4" type="ORF">F7D62_03065</name>
</gene>
<dbReference type="PANTHER" id="PTHR43465:SF1">
    <property type="entry name" value="NON-REDUCING END BETA-L-ARABINOFURANOSIDASE"/>
    <property type="match status" value="1"/>
</dbReference>
<dbReference type="SUPFAM" id="SSF48208">
    <property type="entry name" value="Six-hairpin glycosidases"/>
    <property type="match status" value="1"/>
</dbReference>
<feature type="chain" id="PRO_5043187787" evidence="1">
    <location>
        <begin position="28"/>
        <end position="703"/>
    </location>
</feature>
<dbReference type="InterPro" id="IPR008928">
    <property type="entry name" value="6-hairpin_glycosidase_sf"/>
</dbReference>
<dbReference type="Gene3D" id="1.50.10.10">
    <property type="match status" value="1"/>
</dbReference>
<feature type="signal peptide" evidence="1">
    <location>
        <begin position="1"/>
        <end position="27"/>
    </location>
</feature>
<evidence type="ECO:0000313" key="8">
    <source>
        <dbReference type="Proteomes" id="UP000358159"/>
    </source>
</evidence>
<dbReference type="Proteomes" id="UP000358159">
    <property type="component" value="Unassembled WGS sequence"/>
</dbReference>
<dbReference type="Pfam" id="PF07944">
    <property type="entry name" value="Beta-AFase-like_GH127_cat"/>
    <property type="match status" value="1"/>
</dbReference>
<dbReference type="InterPro" id="IPR012878">
    <property type="entry name" value="Beta-AFase-like_GH127_cat"/>
</dbReference>
<evidence type="ECO:0000313" key="5">
    <source>
        <dbReference type="EMBL" id="MQO56816.1"/>
    </source>
</evidence>
<organism evidence="5 8">
    <name type="scientific">Segatella copri</name>
    <dbReference type="NCBI Taxonomy" id="165179"/>
    <lineage>
        <taxon>Bacteria</taxon>
        <taxon>Pseudomonadati</taxon>
        <taxon>Bacteroidota</taxon>
        <taxon>Bacteroidia</taxon>
        <taxon>Bacteroidales</taxon>
        <taxon>Prevotellaceae</taxon>
        <taxon>Segatella</taxon>
    </lineage>
</organism>